<dbReference type="EMBL" id="LN890655">
    <property type="protein sequence ID" value="CUS02175.2"/>
    <property type="molecule type" value="Genomic_DNA"/>
</dbReference>
<evidence type="ECO:0000313" key="2">
    <source>
        <dbReference type="EMBL" id="CUS02175.2"/>
    </source>
</evidence>
<evidence type="ECO:0000313" key="3">
    <source>
        <dbReference type="Proteomes" id="UP000215027"/>
    </source>
</evidence>
<keyword evidence="1" id="KW-0732">Signal</keyword>
<feature type="signal peptide" evidence="1">
    <location>
        <begin position="1"/>
        <end position="24"/>
    </location>
</feature>
<accession>A0A160T141</accession>
<evidence type="ECO:0000256" key="1">
    <source>
        <dbReference type="SAM" id="SignalP"/>
    </source>
</evidence>
<keyword evidence="3" id="KW-1185">Reference proteome</keyword>
<proteinExistence type="predicted"/>
<dbReference type="Proteomes" id="UP000215027">
    <property type="component" value="Chromosome I"/>
</dbReference>
<name>A0A160T141_9CHLR</name>
<protein>
    <submittedName>
        <fullName evidence="2">Uncharacterized protein</fullName>
    </submittedName>
</protein>
<reference evidence="2" key="1">
    <citation type="submission" date="2016-01" db="EMBL/GenBank/DDBJ databases">
        <authorList>
            <person name="Mcilroy J.S."/>
            <person name="Karst M S."/>
            <person name="Albertsen M."/>
        </authorList>
    </citation>
    <scope>NUCLEOTIDE SEQUENCE</scope>
    <source>
        <strain evidence="2">Cfx-K</strain>
    </source>
</reference>
<feature type="chain" id="PRO_5008240525" evidence="1">
    <location>
        <begin position="25"/>
        <end position="280"/>
    </location>
</feature>
<dbReference type="RefSeq" id="WP_157912811.1">
    <property type="nucleotide sequence ID" value="NZ_LN890655.1"/>
</dbReference>
<dbReference type="AlphaFoldDB" id="A0A160T141"/>
<gene>
    <name evidence="2" type="ORF">CFX0092_A0294</name>
</gene>
<dbReference type="KEGG" id="pbf:CFX0092_A0294"/>
<organism evidence="2 3">
    <name type="scientific">Candidatus Promineifilum breve</name>
    <dbReference type="NCBI Taxonomy" id="1806508"/>
    <lineage>
        <taxon>Bacteria</taxon>
        <taxon>Bacillati</taxon>
        <taxon>Chloroflexota</taxon>
        <taxon>Ardenticatenia</taxon>
        <taxon>Candidatus Promineifilales</taxon>
        <taxon>Candidatus Promineifilaceae</taxon>
        <taxon>Candidatus Promineifilum</taxon>
    </lineage>
</organism>
<sequence>MTKARLALLLGILLVLGLSASAFAELVVTYSSSDDTRSEINIEDTEERIAQATANSLIDNGAFTQWGTTLGPADPWTFWRDTKAGWTAGRLHEVDLALPANPEGINNGMGWFIQHSGAKEGGYYAGAYQQLTRIPVAGLYYVSVSATAFSDGKTGPYNSVAWYAISDSPDPAAVTDWRELFPDQFVCDNGDGVCNYVGRDETVQINPGQYFHLQVGRKFPEFFGWTMFIIDDISIVAADGTLNTENGFYNWCNSRPEDWKDHEGICTNYTEVRWDPSQVR</sequence>